<reference evidence="2 3" key="1">
    <citation type="submission" date="2023-01" db="EMBL/GenBank/DDBJ databases">
        <title>Analysis of 21 Apiospora genomes using comparative genomics revels a genus with tremendous synthesis potential of carbohydrate active enzymes and secondary metabolites.</title>
        <authorList>
            <person name="Sorensen T."/>
        </authorList>
    </citation>
    <scope>NUCLEOTIDE SEQUENCE [LARGE SCALE GENOMIC DNA]</scope>
    <source>
        <strain evidence="2 3">CBS 33761</strain>
    </source>
</reference>
<evidence type="ECO:0000256" key="1">
    <source>
        <dbReference type="SAM" id="MobiDB-lite"/>
    </source>
</evidence>
<accession>A0ABR1U9V4</accession>
<proteinExistence type="predicted"/>
<protein>
    <submittedName>
        <fullName evidence="2">Uncharacterized protein</fullName>
    </submittedName>
</protein>
<dbReference type="Proteomes" id="UP001444661">
    <property type="component" value="Unassembled WGS sequence"/>
</dbReference>
<feature type="compositionally biased region" description="Low complexity" evidence="1">
    <location>
        <begin position="108"/>
        <end position="119"/>
    </location>
</feature>
<keyword evidence="3" id="KW-1185">Reference proteome</keyword>
<organism evidence="2 3">
    <name type="scientific">Apiospora rasikravindrae</name>
    <dbReference type="NCBI Taxonomy" id="990691"/>
    <lineage>
        <taxon>Eukaryota</taxon>
        <taxon>Fungi</taxon>
        <taxon>Dikarya</taxon>
        <taxon>Ascomycota</taxon>
        <taxon>Pezizomycotina</taxon>
        <taxon>Sordariomycetes</taxon>
        <taxon>Xylariomycetidae</taxon>
        <taxon>Amphisphaeriales</taxon>
        <taxon>Apiosporaceae</taxon>
        <taxon>Apiospora</taxon>
    </lineage>
</organism>
<sequence>MRSPFYLSIGYSDNWVQLSAVLGSCTDVPPQGQQQRPPNMDSYLAERQSYRDRYGTLITTQLQVGPDVFVAASLHREDPRTSEGEAAGNRPHFMVFVEISSPAPPPQQQQSPMQIPQQIRKPEVNRRGLKSMGKMFSFKRNDSAP</sequence>
<gene>
    <name evidence="2" type="ORF">PG993_000890</name>
</gene>
<dbReference type="EMBL" id="JAQQWK010000001">
    <property type="protein sequence ID" value="KAK8055663.1"/>
    <property type="molecule type" value="Genomic_DNA"/>
</dbReference>
<feature type="region of interest" description="Disordered" evidence="1">
    <location>
        <begin position="100"/>
        <end position="121"/>
    </location>
</feature>
<comment type="caution">
    <text evidence="2">The sequence shown here is derived from an EMBL/GenBank/DDBJ whole genome shotgun (WGS) entry which is preliminary data.</text>
</comment>
<dbReference type="PROSITE" id="PS51257">
    <property type="entry name" value="PROKAR_LIPOPROTEIN"/>
    <property type="match status" value="1"/>
</dbReference>
<evidence type="ECO:0000313" key="2">
    <source>
        <dbReference type="EMBL" id="KAK8055663.1"/>
    </source>
</evidence>
<evidence type="ECO:0000313" key="3">
    <source>
        <dbReference type="Proteomes" id="UP001444661"/>
    </source>
</evidence>
<name>A0ABR1U9V4_9PEZI</name>